<evidence type="ECO:0000313" key="2">
    <source>
        <dbReference type="Proteomes" id="UP000050741"/>
    </source>
</evidence>
<reference evidence="2" key="2">
    <citation type="submission" date="2014-05" db="EMBL/GenBank/DDBJ databases">
        <title>The genome and life-stage specific transcriptomes of Globodera pallida elucidate key aspects of plant parasitism by a cyst nematode.</title>
        <authorList>
            <person name="Cotton J.A."/>
            <person name="Lilley C.J."/>
            <person name="Jones L.M."/>
            <person name="Kikuchi T."/>
            <person name="Reid A.J."/>
            <person name="Thorpe P."/>
            <person name="Tsai I.J."/>
            <person name="Beasley H."/>
            <person name="Blok V."/>
            <person name="Cock P.J.A."/>
            <person name="Van den Akker S.E."/>
            <person name="Holroyd N."/>
            <person name="Hunt M."/>
            <person name="Mantelin S."/>
            <person name="Naghra H."/>
            <person name="Pain A."/>
            <person name="Palomares-Rius J.E."/>
            <person name="Zarowiecki M."/>
            <person name="Berriman M."/>
            <person name="Jones J.T."/>
            <person name="Urwin P.E."/>
        </authorList>
    </citation>
    <scope>NUCLEOTIDE SEQUENCE [LARGE SCALE GENOMIC DNA]</scope>
    <source>
        <strain evidence="2">Lindley</strain>
    </source>
</reference>
<keyword evidence="2" id="KW-1185">Reference proteome</keyword>
<dbReference type="WBParaSite" id="GPLIN_000153000">
    <property type="protein sequence ID" value="GPLIN_000153000"/>
    <property type="gene ID" value="GPLIN_000153000"/>
</dbReference>
<accession>A0A183BLP5</accession>
<sequence>MTKKRSARRMVIKRSEGGDSTSAAPTVDDERVVSEELETAQAEEIGVEEREEIEIGETPSGAQKETLGLVLGAEEMAEEVTDAPSGAEEGEIETVVPKEGVSDGFANGGFLEESEMDFQIGDMVVIGDITLLWHKGLVWRKFLDEALRMTTVVTPEYVNLIVNPWPQRSGSTIAKGDGMVPMAFEFYADRDLIAQDESGPVPFTVQAFPPISTPTAVGPRGRVFFNSSVRPATSGTESRPPVMYQPRIRPSVRTTPYPQQHPPTRASFASAAQQGQMNSNVGRTPEVICYRCRKIGHTQKFCRT</sequence>
<reference evidence="2" key="1">
    <citation type="submission" date="2013-12" db="EMBL/GenBank/DDBJ databases">
        <authorList>
            <person name="Aslett M."/>
        </authorList>
    </citation>
    <scope>NUCLEOTIDE SEQUENCE [LARGE SCALE GENOMIC DNA]</scope>
    <source>
        <strain evidence="2">Lindley</strain>
    </source>
</reference>
<feature type="compositionally biased region" description="Acidic residues" evidence="1">
    <location>
        <begin position="45"/>
        <end position="55"/>
    </location>
</feature>
<protein>
    <submittedName>
        <fullName evidence="3">CCHC-type domain-containing protein</fullName>
    </submittedName>
</protein>
<name>A0A183BLP5_GLOPA</name>
<organism evidence="2 3">
    <name type="scientific">Globodera pallida</name>
    <name type="common">Potato cyst nematode worm</name>
    <name type="synonym">Heterodera pallida</name>
    <dbReference type="NCBI Taxonomy" id="36090"/>
    <lineage>
        <taxon>Eukaryota</taxon>
        <taxon>Metazoa</taxon>
        <taxon>Ecdysozoa</taxon>
        <taxon>Nematoda</taxon>
        <taxon>Chromadorea</taxon>
        <taxon>Rhabditida</taxon>
        <taxon>Tylenchina</taxon>
        <taxon>Tylenchomorpha</taxon>
        <taxon>Tylenchoidea</taxon>
        <taxon>Heteroderidae</taxon>
        <taxon>Heteroderinae</taxon>
        <taxon>Globodera</taxon>
    </lineage>
</organism>
<dbReference type="Proteomes" id="UP000050741">
    <property type="component" value="Unassembled WGS sequence"/>
</dbReference>
<evidence type="ECO:0000256" key="1">
    <source>
        <dbReference type="SAM" id="MobiDB-lite"/>
    </source>
</evidence>
<feature type="compositionally biased region" description="Basic residues" evidence="1">
    <location>
        <begin position="1"/>
        <end position="12"/>
    </location>
</feature>
<feature type="region of interest" description="Disordered" evidence="1">
    <location>
        <begin position="1"/>
        <end position="60"/>
    </location>
</feature>
<reference evidence="3" key="3">
    <citation type="submission" date="2016-06" db="UniProtKB">
        <authorList>
            <consortium name="WormBaseParasite"/>
        </authorList>
    </citation>
    <scope>IDENTIFICATION</scope>
</reference>
<evidence type="ECO:0000313" key="3">
    <source>
        <dbReference type="WBParaSite" id="GPLIN_000153000"/>
    </source>
</evidence>
<proteinExistence type="predicted"/>
<dbReference type="AlphaFoldDB" id="A0A183BLP5"/>